<dbReference type="Pfam" id="PF03435">
    <property type="entry name" value="Sacchrp_dh_NADP"/>
    <property type="match status" value="1"/>
</dbReference>
<sequence length="359" mass="36830">MTTKTLILGGYGAVGREAAVALTEHSTVVVAGRNPAKAPAGTEAIRVDLTDSAQVEAALDGVSAVLMCAEIGNARVARAALERGIDYVDISATPAVLTAIEALRPERVSAPAFRGVGLGMGEEARAAGAEGGIAGSWVAGGSAFAGSGVGDATAVLSVGIAPGVSNLLARYVSERAPGQPVRIGVLLGSGEKHGAAAVGWTVDGLGQEGGAWAAEFPAPYGRRRVRRFPFSDQYTLGLPDVRTGLALDSRVSTVLLGLANRPAIARLLHRPAFRPLTEKVFGGLHLGTDGFAVIAEAGDVRAAFTGNRQSRATGLFAAHVIRQLPGLRPGIAHIEDLVEPAEFLTILAADGFQFHPARS</sequence>
<dbReference type="PANTHER" id="PTHR43796:SF2">
    <property type="entry name" value="CARBOXYNORSPERMIDINE SYNTHASE"/>
    <property type="match status" value="1"/>
</dbReference>
<evidence type="ECO:0000313" key="2">
    <source>
        <dbReference type="EMBL" id="SDS50166.1"/>
    </source>
</evidence>
<dbReference type="PANTHER" id="PTHR43796">
    <property type="entry name" value="CARBOXYNORSPERMIDINE SYNTHASE"/>
    <property type="match status" value="1"/>
</dbReference>
<dbReference type="InterPro" id="IPR005097">
    <property type="entry name" value="Sacchrp_dh_NADP-bd"/>
</dbReference>
<dbReference type="SUPFAM" id="SSF51735">
    <property type="entry name" value="NAD(P)-binding Rossmann-fold domains"/>
    <property type="match status" value="1"/>
</dbReference>
<dbReference type="Gene3D" id="3.40.50.720">
    <property type="entry name" value="NAD(P)-binding Rossmann-like Domain"/>
    <property type="match status" value="1"/>
</dbReference>
<evidence type="ECO:0000259" key="1">
    <source>
        <dbReference type="Pfam" id="PF03435"/>
    </source>
</evidence>
<dbReference type="AlphaFoldDB" id="A0A1H1SR06"/>
<dbReference type="RefSeq" id="WP_231954158.1">
    <property type="nucleotide sequence ID" value="NZ_BOMJ01000009.1"/>
</dbReference>
<keyword evidence="3" id="KW-1185">Reference proteome</keyword>
<organism evidence="2 3">
    <name type="scientific">Actinoplanes derwentensis</name>
    <dbReference type="NCBI Taxonomy" id="113562"/>
    <lineage>
        <taxon>Bacteria</taxon>
        <taxon>Bacillati</taxon>
        <taxon>Actinomycetota</taxon>
        <taxon>Actinomycetes</taxon>
        <taxon>Micromonosporales</taxon>
        <taxon>Micromonosporaceae</taxon>
        <taxon>Actinoplanes</taxon>
    </lineage>
</organism>
<dbReference type="STRING" id="113562.SAMN04489716_0924"/>
<evidence type="ECO:0000313" key="3">
    <source>
        <dbReference type="Proteomes" id="UP000198688"/>
    </source>
</evidence>
<protein>
    <submittedName>
        <fullName evidence="2">Saccharopine dehydrogenase NADP binding domain-containing protein</fullName>
    </submittedName>
</protein>
<dbReference type="EMBL" id="LT629758">
    <property type="protein sequence ID" value="SDS50166.1"/>
    <property type="molecule type" value="Genomic_DNA"/>
</dbReference>
<dbReference type="InterPro" id="IPR036291">
    <property type="entry name" value="NAD(P)-bd_dom_sf"/>
</dbReference>
<reference evidence="2 3" key="1">
    <citation type="submission" date="2016-10" db="EMBL/GenBank/DDBJ databases">
        <authorList>
            <person name="de Groot N.N."/>
        </authorList>
    </citation>
    <scope>NUCLEOTIDE SEQUENCE [LARGE SCALE GENOMIC DNA]</scope>
    <source>
        <strain evidence="2 3">DSM 43941</strain>
    </source>
</reference>
<name>A0A1H1SR06_9ACTN</name>
<proteinExistence type="predicted"/>
<feature type="domain" description="Saccharopine dehydrogenase NADP binding" evidence="1">
    <location>
        <begin position="6"/>
        <end position="110"/>
    </location>
</feature>
<accession>A0A1H1SR06</accession>
<gene>
    <name evidence="2" type="ORF">SAMN04489716_0924</name>
</gene>
<dbReference type="Proteomes" id="UP000198688">
    <property type="component" value="Chromosome I"/>
</dbReference>